<dbReference type="AlphaFoldDB" id="D6YA95"/>
<reference evidence="2 3" key="1">
    <citation type="submission" date="2010-01" db="EMBL/GenBank/DDBJ databases">
        <title>The complete genome of Thermobispora bispora DSM 43833.</title>
        <authorList>
            <consortium name="US DOE Joint Genome Institute (JGI-PGF)"/>
            <person name="Lucas S."/>
            <person name="Copeland A."/>
            <person name="Lapidus A."/>
            <person name="Glavina del Rio T."/>
            <person name="Dalin E."/>
            <person name="Tice H."/>
            <person name="Bruce D."/>
            <person name="Goodwin L."/>
            <person name="Pitluck S."/>
            <person name="Kyrpides N."/>
            <person name="Mavromatis K."/>
            <person name="Ivanova N."/>
            <person name="Mikhailova N."/>
            <person name="Chertkov O."/>
            <person name="Brettin T."/>
            <person name="Detter J.C."/>
            <person name="Han C."/>
            <person name="Larimer F."/>
            <person name="Land M."/>
            <person name="Hauser L."/>
            <person name="Markowitz V."/>
            <person name="Cheng J.-F."/>
            <person name="Hugenholtz P."/>
            <person name="Woyke T."/>
            <person name="Wu D."/>
            <person name="Jando M."/>
            <person name="Schneider S."/>
            <person name="Klenk H.-P."/>
            <person name="Eisen J.A."/>
        </authorList>
    </citation>
    <scope>NUCLEOTIDE SEQUENCE [LARGE SCALE GENOMIC DNA]</scope>
    <source>
        <strain evidence="3">ATCC 19993 / DSM 43833 / CBS 139.67 / JCM 10125 / KCTC 9307 / NBRC 14880 / R51</strain>
    </source>
</reference>
<dbReference type="RefSeq" id="WP_013131771.1">
    <property type="nucleotide sequence ID" value="NC_014165.1"/>
</dbReference>
<sequence>MPEANTDYRRIGENVRRARHYRGMTLDQLAGLIGRSKSWLSRVENGVLPLEKRRDIAAIADALQVSASDLLGEGASMIPRMRGYGDLTRLREVLLGSRLTSPPDVPARPLEELTAVANGPLLAARRASDHIAQSRLLPDLIAELHVHVNTGDEQTKARALRLLIDACAAATFLLRNNSRWELAWIAADRAVQAAEMLGDPIAAAEAAFPAAHAQLSVGRSRALRETGRVADSIEAHLGDDRRAHQVYGMLRLSAALAAVIDGDHTAAGEQADEAARIADRIGDHADAWQWFGPANVAVWQCMLAVETGEPGRALQRVETADLSMLPQGRRSALHIELARAHAMLGNTREFVQELRAAERLDPPRVHHNPLVRELVSTQLERARRATGARDLRGLAYRIGVV</sequence>
<dbReference type="CDD" id="cd00093">
    <property type="entry name" value="HTH_XRE"/>
    <property type="match status" value="1"/>
</dbReference>
<dbReference type="STRING" id="469371.Tbis_1521"/>
<keyword evidence="3" id="KW-1185">Reference proteome</keyword>
<evidence type="ECO:0000313" key="2">
    <source>
        <dbReference type="EMBL" id="ADG88238.1"/>
    </source>
</evidence>
<dbReference type="GO" id="GO:0003677">
    <property type="term" value="F:DNA binding"/>
    <property type="evidence" value="ECO:0007669"/>
    <property type="project" value="InterPro"/>
</dbReference>
<dbReference type="InterPro" id="IPR010982">
    <property type="entry name" value="Lambda_DNA-bd_dom_sf"/>
</dbReference>
<evidence type="ECO:0000313" key="3">
    <source>
        <dbReference type="Proteomes" id="UP000006640"/>
    </source>
</evidence>
<dbReference type="HOGENOM" id="CLU_033540_1_0_11"/>
<dbReference type="eggNOG" id="COG1396">
    <property type="taxonomic scope" value="Bacteria"/>
</dbReference>
<accession>D6YA95</accession>
<dbReference type="InterPro" id="IPR001387">
    <property type="entry name" value="Cro/C1-type_HTH"/>
</dbReference>
<name>D6YA95_THEBD</name>
<dbReference type="EMBL" id="CP001874">
    <property type="protein sequence ID" value="ADG88238.1"/>
    <property type="molecule type" value="Genomic_DNA"/>
</dbReference>
<protein>
    <submittedName>
        <fullName evidence="2">Transcriptional regulator, XRE family</fullName>
    </submittedName>
</protein>
<dbReference type="Pfam" id="PF13560">
    <property type="entry name" value="HTH_31"/>
    <property type="match status" value="1"/>
</dbReference>
<dbReference type="PROSITE" id="PS50943">
    <property type="entry name" value="HTH_CROC1"/>
    <property type="match status" value="1"/>
</dbReference>
<evidence type="ECO:0000259" key="1">
    <source>
        <dbReference type="PROSITE" id="PS50943"/>
    </source>
</evidence>
<organism evidence="2 3">
    <name type="scientific">Thermobispora bispora (strain ATCC 19993 / DSM 43833 / CBS 139.67 / JCM 10125 / KCTC 9307 / NBRC 14880 / R51)</name>
    <dbReference type="NCBI Taxonomy" id="469371"/>
    <lineage>
        <taxon>Bacteria</taxon>
        <taxon>Bacillati</taxon>
        <taxon>Actinomycetota</taxon>
        <taxon>Actinomycetes</taxon>
        <taxon>Streptosporangiales</taxon>
        <taxon>Streptosporangiaceae</taxon>
        <taxon>Thermobispora</taxon>
    </lineage>
</organism>
<dbReference type="SMART" id="SM00530">
    <property type="entry name" value="HTH_XRE"/>
    <property type="match status" value="1"/>
</dbReference>
<dbReference type="Proteomes" id="UP000006640">
    <property type="component" value="Chromosome"/>
</dbReference>
<dbReference type="SUPFAM" id="SSF47413">
    <property type="entry name" value="lambda repressor-like DNA-binding domains"/>
    <property type="match status" value="1"/>
</dbReference>
<dbReference type="KEGG" id="tbi:Tbis_1521"/>
<dbReference type="OrthoDB" id="3504495at2"/>
<dbReference type="Gene3D" id="1.10.260.40">
    <property type="entry name" value="lambda repressor-like DNA-binding domains"/>
    <property type="match status" value="1"/>
</dbReference>
<gene>
    <name evidence="2" type="ordered locus">Tbis_1521</name>
</gene>
<proteinExistence type="predicted"/>
<feature type="domain" description="HTH cro/C1-type" evidence="1">
    <location>
        <begin position="15"/>
        <end position="70"/>
    </location>
</feature>